<dbReference type="PANTHER" id="PTHR40446:SF2">
    <property type="entry name" value="N-ACETYLGLUCOSAMINE-1-PHOSPHODIESTER ALPHA-N-ACETYLGLUCOSAMINIDASE"/>
    <property type="match status" value="1"/>
</dbReference>
<gene>
    <name evidence="3" type="ORF">KQI75_08010</name>
</gene>
<feature type="domain" description="Phosphodiester glycosidase" evidence="2">
    <location>
        <begin position="171"/>
        <end position="344"/>
    </location>
</feature>
<dbReference type="GO" id="GO:0016798">
    <property type="term" value="F:hydrolase activity, acting on glycosyl bonds"/>
    <property type="evidence" value="ECO:0007669"/>
    <property type="project" value="UniProtKB-KW"/>
</dbReference>
<reference evidence="3 4" key="1">
    <citation type="submission" date="2021-06" db="EMBL/GenBank/DDBJ databases">
        <authorList>
            <person name="Sun Q."/>
            <person name="Li D."/>
        </authorList>
    </citation>
    <scope>NUCLEOTIDE SEQUENCE [LARGE SCALE GENOMIC DNA]</scope>
    <source>
        <strain evidence="3 4">MSJd-7</strain>
    </source>
</reference>
<keyword evidence="1" id="KW-0812">Transmembrane</keyword>
<keyword evidence="1" id="KW-0472">Membrane</keyword>
<name>A0ABS6ES86_9FIRM</name>
<accession>A0ABS6ES86</accession>
<comment type="caution">
    <text evidence="3">The sequence shown here is derived from an EMBL/GenBank/DDBJ whole genome shotgun (WGS) entry which is preliminary data.</text>
</comment>
<keyword evidence="1" id="KW-1133">Transmembrane helix</keyword>
<evidence type="ECO:0000259" key="2">
    <source>
        <dbReference type="Pfam" id="PF09992"/>
    </source>
</evidence>
<dbReference type="Pfam" id="PF09992">
    <property type="entry name" value="NAGPA"/>
    <property type="match status" value="1"/>
</dbReference>
<feature type="transmembrane region" description="Helical" evidence="1">
    <location>
        <begin position="7"/>
        <end position="33"/>
    </location>
</feature>
<dbReference type="EMBL" id="JAHLQI010000003">
    <property type="protein sequence ID" value="MBU5490564.1"/>
    <property type="molecule type" value="Genomic_DNA"/>
</dbReference>
<sequence>MKKNKLPIWALVVMDLAAGAVCVGLVLLVLYVLPQGTTVSEQETQEAPAQFALPSQGSGESAASAEGGLGIPAASQNNWSHADTISLAANQDEIRAFSQAKKTRKTLIDDKTDRAEIKIEQITCTADDQPIVYFSADVYVASTQYVKTAFAKSMYGKNIRDFVSAMAKQNQASLAISGDSYGESDSVCVIRNGEVYSRNPGTSDVCVLFSDGTMKTYAASQFDADTVIAQGAWQAWTFGPALLDGSGNVPESFHSTEYLNKVNPRAAIGYVAPGHYKFVVVDGRQDGYSAGVTMSQLAQLMKEEGCLTAYNLDGGKSAVMYYNGTAVSKPIGGVGRTISDIIYIPAEK</sequence>
<proteinExistence type="predicted"/>
<keyword evidence="3" id="KW-0378">Hydrolase</keyword>
<dbReference type="PANTHER" id="PTHR40446">
    <property type="entry name" value="N-ACETYLGLUCOSAMINE-1-PHOSPHODIESTER ALPHA-N-ACETYLGLUCOSAMINIDASE"/>
    <property type="match status" value="1"/>
</dbReference>
<evidence type="ECO:0000313" key="3">
    <source>
        <dbReference type="EMBL" id="MBU5490564.1"/>
    </source>
</evidence>
<dbReference type="RefSeq" id="WP_216470212.1">
    <property type="nucleotide sequence ID" value="NZ_JAHLQI010000003.1"/>
</dbReference>
<evidence type="ECO:0000313" key="4">
    <source>
        <dbReference type="Proteomes" id="UP000783588"/>
    </source>
</evidence>
<protein>
    <submittedName>
        <fullName evidence="3">Phosphodiester glycosidase family protein</fullName>
    </submittedName>
</protein>
<evidence type="ECO:0000256" key="1">
    <source>
        <dbReference type="SAM" id="Phobius"/>
    </source>
</evidence>
<keyword evidence="4" id="KW-1185">Reference proteome</keyword>
<dbReference type="InterPro" id="IPR018711">
    <property type="entry name" value="NAGPA"/>
</dbReference>
<organism evidence="3 4">
    <name type="scientific">Butyricicoccus intestinisimiae</name>
    <dbReference type="NCBI Taxonomy" id="2841509"/>
    <lineage>
        <taxon>Bacteria</taxon>
        <taxon>Bacillati</taxon>
        <taxon>Bacillota</taxon>
        <taxon>Clostridia</taxon>
        <taxon>Eubacteriales</taxon>
        <taxon>Butyricicoccaceae</taxon>
        <taxon>Butyricicoccus</taxon>
    </lineage>
</organism>
<dbReference type="Proteomes" id="UP000783588">
    <property type="component" value="Unassembled WGS sequence"/>
</dbReference>
<keyword evidence="3" id="KW-0326">Glycosidase</keyword>